<dbReference type="EMBL" id="GBXM01087554">
    <property type="protein sequence ID" value="JAH21023.1"/>
    <property type="molecule type" value="Transcribed_RNA"/>
</dbReference>
<name>A0A0E9QY56_ANGAN</name>
<dbReference type="AlphaFoldDB" id="A0A0E9QY56"/>
<protein>
    <submittedName>
        <fullName evidence="1">Uncharacterized protein</fullName>
    </submittedName>
</protein>
<accession>A0A0E9QY56</accession>
<reference evidence="1" key="1">
    <citation type="submission" date="2014-11" db="EMBL/GenBank/DDBJ databases">
        <authorList>
            <person name="Amaro Gonzalez C."/>
        </authorList>
    </citation>
    <scope>NUCLEOTIDE SEQUENCE</scope>
</reference>
<evidence type="ECO:0000313" key="1">
    <source>
        <dbReference type="EMBL" id="JAH21023.1"/>
    </source>
</evidence>
<sequence length="30" mass="3346">MRPIVSILFISNTSVVTRGQCNMWVGLIPL</sequence>
<reference evidence="1" key="2">
    <citation type="journal article" date="2015" name="Fish Shellfish Immunol.">
        <title>Early steps in the European eel (Anguilla anguilla)-Vibrio vulnificus interaction in the gills: Role of the RtxA13 toxin.</title>
        <authorList>
            <person name="Callol A."/>
            <person name="Pajuelo D."/>
            <person name="Ebbesson L."/>
            <person name="Teles M."/>
            <person name="MacKenzie S."/>
            <person name="Amaro C."/>
        </authorList>
    </citation>
    <scope>NUCLEOTIDE SEQUENCE</scope>
</reference>
<organism evidence="1">
    <name type="scientific">Anguilla anguilla</name>
    <name type="common">European freshwater eel</name>
    <name type="synonym">Muraena anguilla</name>
    <dbReference type="NCBI Taxonomy" id="7936"/>
    <lineage>
        <taxon>Eukaryota</taxon>
        <taxon>Metazoa</taxon>
        <taxon>Chordata</taxon>
        <taxon>Craniata</taxon>
        <taxon>Vertebrata</taxon>
        <taxon>Euteleostomi</taxon>
        <taxon>Actinopterygii</taxon>
        <taxon>Neopterygii</taxon>
        <taxon>Teleostei</taxon>
        <taxon>Anguilliformes</taxon>
        <taxon>Anguillidae</taxon>
        <taxon>Anguilla</taxon>
    </lineage>
</organism>
<proteinExistence type="predicted"/>